<dbReference type="InterPro" id="IPR003439">
    <property type="entry name" value="ABC_transporter-like_ATP-bd"/>
</dbReference>
<dbReference type="Gene3D" id="3.40.50.300">
    <property type="entry name" value="P-loop containing nucleotide triphosphate hydrolases"/>
    <property type="match status" value="1"/>
</dbReference>
<keyword evidence="6" id="KW-1185">Reference proteome</keyword>
<protein>
    <submittedName>
        <fullName evidence="5">ABC transporter ATP-binding protein</fullName>
    </submittedName>
</protein>
<dbReference type="GO" id="GO:0005524">
    <property type="term" value="F:ATP binding"/>
    <property type="evidence" value="ECO:0007669"/>
    <property type="project" value="UniProtKB-KW"/>
</dbReference>
<evidence type="ECO:0000313" key="5">
    <source>
        <dbReference type="EMBL" id="MBK1669924.1"/>
    </source>
</evidence>
<dbReference type="InterPro" id="IPR027417">
    <property type="entry name" value="P-loop_NTPase"/>
</dbReference>
<dbReference type="CDD" id="cd03216">
    <property type="entry name" value="ABC_Carb_Monos_I"/>
    <property type="match status" value="1"/>
</dbReference>
<evidence type="ECO:0000256" key="3">
    <source>
        <dbReference type="SAM" id="MobiDB-lite"/>
    </source>
</evidence>
<comment type="caution">
    <text evidence="5">The sequence shown here is derived from an EMBL/GenBank/DDBJ whole genome shotgun (WGS) entry which is preliminary data.</text>
</comment>
<name>A0ABS1DHL4_9PROT</name>
<dbReference type="PANTHER" id="PTHR43790:SF8">
    <property type="entry name" value="SUGAR ABC TRANSPORTER ATP-BINDING PROTEIN"/>
    <property type="match status" value="1"/>
</dbReference>
<keyword evidence="1" id="KW-0547">Nucleotide-binding</keyword>
<dbReference type="PROSITE" id="PS50893">
    <property type="entry name" value="ABC_TRANSPORTER_2"/>
    <property type="match status" value="1"/>
</dbReference>
<evidence type="ECO:0000256" key="2">
    <source>
        <dbReference type="ARBA" id="ARBA00022840"/>
    </source>
</evidence>
<dbReference type="InterPro" id="IPR050107">
    <property type="entry name" value="ABC_carbohydrate_import_ATPase"/>
</dbReference>
<dbReference type="SMART" id="SM00382">
    <property type="entry name" value="AAA"/>
    <property type="match status" value="1"/>
</dbReference>
<sequence length="272" mass="29359">MLEMTGIEKHFGGVTALSGVDFEADAGEVMALVGDNGAGKSTLIKTVAGAHQPDRGRIRLQGREVAMRSPQDAWKLGIATIFQELALADKMNVPDNIFLGQELRRTILGIPFLDHKRMRQRTRELLADLEVQIQDLDLTVEAMSGGQRQGIAIARALNLDADLIIMDEPTAALAVAEVRKVLDFILRLRGQNKGVVLISHNIQDVFAVADRVTVMRQGRIEAVRRVAETTPEEVIGLITGAHGVDLSHRSEPGAAGDPADGPDKTAGQARPS</sequence>
<dbReference type="Proteomes" id="UP001296873">
    <property type="component" value="Unassembled WGS sequence"/>
</dbReference>
<feature type="domain" description="ABC transporter" evidence="4">
    <location>
        <begin position="2"/>
        <end position="242"/>
    </location>
</feature>
<evidence type="ECO:0000259" key="4">
    <source>
        <dbReference type="PROSITE" id="PS50893"/>
    </source>
</evidence>
<accession>A0ABS1DHL4</accession>
<evidence type="ECO:0000313" key="6">
    <source>
        <dbReference type="Proteomes" id="UP001296873"/>
    </source>
</evidence>
<reference evidence="5 6" key="1">
    <citation type="journal article" date="2020" name="Microorganisms">
        <title>Osmotic Adaptation and Compatible Solute Biosynthesis of Phototrophic Bacteria as Revealed from Genome Analyses.</title>
        <authorList>
            <person name="Imhoff J.F."/>
            <person name="Rahn T."/>
            <person name="Kunzel S."/>
            <person name="Keller A."/>
            <person name="Neulinger S.C."/>
        </authorList>
    </citation>
    <scope>NUCLEOTIDE SEQUENCE [LARGE SCALE GENOMIC DNA]</scope>
    <source>
        <strain evidence="5 6">DSM 9895</strain>
    </source>
</reference>
<proteinExistence type="predicted"/>
<feature type="region of interest" description="Disordered" evidence="3">
    <location>
        <begin position="244"/>
        <end position="272"/>
    </location>
</feature>
<evidence type="ECO:0000256" key="1">
    <source>
        <dbReference type="ARBA" id="ARBA00022741"/>
    </source>
</evidence>
<organism evidence="5 6">
    <name type="scientific">Rhodovibrio sodomensis</name>
    <dbReference type="NCBI Taxonomy" id="1088"/>
    <lineage>
        <taxon>Bacteria</taxon>
        <taxon>Pseudomonadati</taxon>
        <taxon>Pseudomonadota</taxon>
        <taxon>Alphaproteobacteria</taxon>
        <taxon>Rhodospirillales</taxon>
        <taxon>Rhodovibrionaceae</taxon>
        <taxon>Rhodovibrio</taxon>
    </lineage>
</organism>
<dbReference type="SUPFAM" id="SSF52540">
    <property type="entry name" value="P-loop containing nucleoside triphosphate hydrolases"/>
    <property type="match status" value="1"/>
</dbReference>
<dbReference type="Pfam" id="PF00005">
    <property type="entry name" value="ABC_tran"/>
    <property type="match status" value="1"/>
</dbReference>
<dbReference type="EMBL" id="NRRL01000067">
    <property type="protein sequence ID" value="MBK1669924.1"/>
    <property type="molecule type" value="Genomic_DNA"/>
</dbReference>
<dbReference type="PANTHER" id="PTHR43790">
    <property type="entry name" value="CARBOHYDRATE TRANSPORT ATP-BINDING PROTEIN MG119-RELATED"/>
    <property type="match status" value="1"/>
</dbReference>
<gene>
    <name evidence="5" type="ORF">CKO28_17965</name>
</gene>
<keyword evidence="2 5" id="KW-0067">ATP-binding</keyword>
<dbReference type="InterPro" id="IPR003593">
    <property type="entry name" value="AAA+_ATPase"/>
</dbReference>